<dbReference type="PANTHER" id="PTHR43800:SF1">
    <property type="entry name" value="PEPTIDYL-LYSINE N-ACETYLTRANSFERASE YJAB"/>
    <property type="match status" value="1"/>
</dbReference>
<sequence length="128" mass="14753">MLIRYKKNHEKIAMGLLSFMPDEKKDVKKLQQTIKEYESNDDWHLHLWKEEDDVLGAIGIRIENGIDAIVQHVSVNPSHRNAGIGQKMVNEVNRIYQNKYAVSTTDEIQDFYNKCTSIEDSADASDTQ</sequence>
<keyword evidence="5" id="KW-1185">Reference proteome</keyword>
<proteinExistence type="predicted"/>
<dbReference type="Proteomes" id="UP001138793">
    <property type="component" value="Unassembled WGS sequence"/>
</dbReference>
<keyword evidence="1" id="KW-0808">Transferase</keyword>
<gene>
    <name evidence="4" type="ORF">J2Z64_002067</name>
</gene>
<name>A0A9X0YTB1_9BACI</name>
<dbReference type="Pfam" id="PF13508">
    <property type="entry name" value="Acetyltransf_7"/>
    <property type="match status" value="1"/>
</dbReference>
<dbReference type="InterPro" id="IPR000182">
    <property type="entry name" value="GNAT_dom"/>
</dbReference>
<reference evidence="4" key="1">
    <citation type="submission" date="2021-03" db="EMBL/GenBank/DDBJ databases">
        <title>Genomic Encyclopedia of Type Strains, Phase IV (KMG-IV): sequencing the most valuable type-strain genomes for metagenomic binning, comparative biology and taxonomic classification.</title>
        <authorList>
            <person name="Goeker M."/>
        </authorList>
    </citation>
    <scope>NUCLEOTIDE SEQUENCE</scope>
    <source>
        <strain evidence="4">DSM 107338</strain>
    </source>
</reference>
<dbReference type="AlphaFoldDB" id="A0A9X0YTB1"/>
<dbReference type="EMBL" id="JAGGMB010000005">
    <property type="protein sequence ID" value="MBP2077812.1"/>
    <property type="molecule type" value="Genomic_DNA"/>
</dbReference>
<evidence type="ECO:0000313" key="5">
    <source>
        <dbReference type="Proteomes" id="UP001138793"/>
    </source>
</evidence>
<evidence type="ECO:0000256" key="1">
    <source>
        <dbReference type="ARBA" id="ARBA00022679"/>
    </source>
</evidence>
<feature type="domain" description="N-acetyltransferase" evidence="3">
    <location>
        <begin position="3"/>
        <end position="128"/>
    </location>
</feature>
<dbReference type="PROSITE" id="PS51186">
    <property type="entry name" value="GNAT"/>
    <property type="match status" value="1"/>
</dbReference>
<dbReference type="CDD" id="cd04301">
    <property type="entry name" value="NAT_SF"/>
    <property type="match status" value="1"/>
</dbReference>
<protein>
    <submittedName>
        <fullName evidence="4">Riboflavin biosynthesis RibT protein</fullName>
    </submittedName>
</protein>
<evidence type="ECO:0000256" key="2">
    <source>
        <dbReference type="ARBA" id="ARBA00023315"/>
    </source>
</evidence>
<evidence type="ECO:0000259" key="3">
    <source>
        <dbReference type="PROSITE" id="PS51186"/>
    </source>
</evidence>
<dbReference type="OrthoDB" id="2189687at2"/>
<dbReference type="InterPro" id="IPR016181">
    <property type="entry name" value="Acyl_CoA_acyltransferase"/>
</dbReference>
<dbReference type="RefSeq" id="WP_149476445.1">
    <property type="nucleotide sequence ID" value="NZ_JAGGMB010000005.1"/>
</dbReference>
<accession>A0A9X0YTB1</accession>
<comment type="caution">
    <text evidence="4">The sequence shown here is derived from an EMBL/GenBank/DDBJ whole genome shotgun (WGS) entry which is preliminary data.</text>
</comment>
<dbReference type="SUPFAM" id="SSF55729">
    <property type="entry name" value="Acyl-CoA N-acyltransferases (Nat)"/>
    <property type="match status" value="1"/>
</dbReference>
<dbReference type="PANTHER" id="PTHR43800">
    <property type="entry name" value="PEPTIDYL-LYSINE N-ACETYLTRANSFERASE YJAB"/>
    <property type="match status" value="1"/>
</dbReference>
<dbReference type="GO" id="GO:0016747">
    <property type="term" value="F:acyltransferase activity, transferring groups other than amino-acyl groups"/>
    <property type="evidence" value="ECO:0007669"/>
    <property type="project" value="InterPro"/>
</dbReference>
<dbReference type="Gene3D" id="3.40.630.30">
    <property type="match status" value="1"/>
</dbReference>
<keyword evidence="2" id="KW-0012">Acyltransferase</keyword>
<organism evidence="4 5">
    <name type="scientific">Oceanobacillus polygoni</name>
    <dbReference type="NCBI Taxonomy" id="1235259"/>
    <lineage>
        <taxon>Bacteria</taxon>
        <taxon>Bacillati</taxon>
        <taxon>Bacillota</taxon>
        <taxon>Bacilli</taxon>
        <taxon>Bacillales</taxon>
        <taxon>Bacillaceae</taxon>
        <taxon>Oceanobacillus</taxon>
    </lineage>
</organism>
<evidence type="ECO:0000313" key="4">
    <source>
        <dbReference type="EMBL" id="MBP2077812.1"/>
    </source>
</evidence>